<feature type="domain" description="TF-B3" evidence="6">
    <location>
        <begin position="55"/>
        <end position="139"/>
    </location>
</feature>
<dbReference type="CDD" id="cd10017">
    <property type="entry name" value="B3_DNA"/>
    <property type="match status" value="1"/>
</dbReference>
<evidence type="ECO:0000256" key="2">
    <source>
        <dbReference type="ARBA" id="ARBA00023015"/>
    </source>
</evidence>
<reference evidence="7" key="1">
    <citation type="submission" date="2022-03" db="EMBL/GenBank/DDBJ databases">
        <title>A functionally conserved STORR gene fusion in Papaver species that diverged 16.8 million years ago.</title>
        <authorList>
            <person name="Catania T."/>
        </authorList>
    </citation>
    <scope>NUCLEOTIDE SEQUENCE</scope>
    <source>
        <strain evidence="7">S-191538</strain>
    </source>
</reference>
<evidence type="ECO:0000256" key="5">
    <source>
        <dbReference type="ARBA" id="ARBA00023242"/>
    </source>
</evidence>
<protein>
    <recommendedName>
        <fullName evidence="6">TF-B3 domain-containing protein</fullName>
    </recommendedName>
</protein>
<gene>
    <name evidence="7" type="ORF">MKW94_005190</name>
</gene>
<comment type="caution">
    <text evidence="7">The sequence shown here is derived from an EMBL/GenBank/DDBJ whole genome shotgun (WGS) entry which is preliminary data.</text>
</comment>
<evidence type="ECO:0000256" key="4">
    <source>
        <dbReference type="ARBA" id="ARBA00023163"/>
    </source>
</evidence>
<dbReference type="AlphaFoldDB" id="A0AA41S3A9"/>
<dbReference type="EMBL" id="JAJJMA010122619">
    <property type="protein sequence ID" value="MCL7032362.1"/>
    <property type="molecule type" value="Genomic_DNA"/>
</dbReference>
<dbReference type="SMART" id="SM01019">
    <property type="entry name" value="B3"/>
    <property type="match status" value="1"/>
</dbReference>
<organism evidence="7 8">
    <name type="scientific">Papaver nudicaule</name>
    <name type="common">Iceland poppy</name>
    <dbReference type="NCBI Taxonomy" id="74823"/>
    <lineage>
        <taxon>Eukaryota</taxon>
        <taxon>Viridiplantae</taxon>
        <taxon>Streptophyta</taxon>
        <taxon>Embryophyta</taxon>
        <taxon>Tracheophyta</taxon>
        <taxon>Spermatophyta</taxon>
        <taxon>Magnoliopsida</taxon>
        <taxon>Ranunculales</taxon>
        <taxon>Papaveraceae</taxon>
        <taxon>Papaveroideae</taxon>
        <taxon>Papaver</taxon>
    </lineage>
</organism>
<dbReference type="InterPro" id="IPR044837">
    <property type="entry name" value="REM16-like"/>
</dbReference>
<dbReference type="SUPFAM" id="SSF101936">
    <property type="entry name" value="DNA-binding pseudobarrel domain"/>
    <property type="match status" value="1"/>
</dbReference>
<keyword evidence="4" id="KW-0804">Transcription</keyword>
<proteinExistence type="predicted"/>
<keyword evidence="8" id="KW-1185">Reference proteome</keyword>
<evidence type="ECO:0000313" key="7">
    <source>
        <dbReference type="EMBL" id="MCL7032362.1"/>
    </source>
</evidence>
<dbReference type="PANTHER" id="PTHR31391">
    <property type="entry name" value="B3 DOMAIN-CONTAINING PROTEIN OS11G0197600-RELATED"/>
    <property type="match status" value="1"/>
</dbReference>
<dbReference type="GO" id="GO:0005634">
    <property type="term" value="C:nucleus"/>
    <property type="evidence" value="ECO:0007669"/>
    <property type="project" value="UniProtKB-SubCell"/>
</dbReference>
<dbReference type="Proteomes" id="UP001177140">
    <property type="component" value="Unassembled WGS sequence"/>
</dbReference>
<evidence type="ECO:0000256" key="1">
    <source>
        <dbReference type="ARBA" id="ARBA00004123"/>
    </source>
</evidence>
<keyword evidence="5" id="KW-0539">Nucleus</keyword>
<dbReference type="InterPro" id="IPR015300">
    <property type="entry name" value="DNA-bd_pseudobarrel_sf"/>
</dbReference>
<evidence type="ECO:0000259" key="6">
    <source>
        <dbReference type="PROSITE" id="PS50863"/>
    </source>
</evidence>
<keyword evidence="2" id="KW-0805">Transcription regulation</keyword>
<name>A0AA41S3A9_PAPNU</name>
<sequence>MKRKRKISSLTKVVTNCSQKKTRRRLLTMMGKPTSSIQDKAEELQTGLNHNYPSFIKLMLPSHVSGSFWLKLPSAFCNPNLLRKDIDLTLLDEEGKEYTVKCLAPNFSLSAGWRRFSLAHKLVEGDALVFHLIGTNKFK</sequence>
<evidence type="ECO:0000256" key="3">
    <source>
        <dbReference type="ARBA" id="ARBA00023125"/>
    </source>
</evidence>
<evidence type="ECO:0000313" key="8">
    <source>
        <dbReference type="Proteomes" id="UP001177140"/>
    </source>
</evidence>
<dbReference type="PANTHER" id="PTHR31391:SF135">
    <property type="entry name" value="B3 DOMAIN-CONTAINING PROTEIN OS01G0234100-LIKE ISOFORM X1"/>
    <property type="match status" value="1"/>
</dbReference>
<feature type="non-terminal residue" evidence="7">
    <location>
        <position position="1"/>
    </location>
</feature>
<accession>A0AA41S3A9</accession>
<dbReference type="InterPro" id="IPR003340">
    <property type="entry name" value="B3_DNA-bd"/>
</dbReference>
<comment type="subcellular location">
    <subcellularLocation>
        <location evidence="1">Nucleus</location>
    </subcellularLocation>
</comment>
<dbReference type="GO" id="GO:0003677">
    <property type="term" value="F:DNA binding"/>
    <property type="evidence" value="ECO:0007669"/>
    <property type="project" value="UniProtKB-KW"/>
</dbReference>
<dbReference type="Gene3D" id="2.40.330.10">
    <property type="entry name" value="DNA-binding pseudobarrel domain"/>
    <property type="match status" value="1"/>
</dbReference>
<keyword evidence="3" id="KW-0238">DNA-binding</keyword>
<dbReference type="Pfam" id="PF02362">
    <property type="entry name" value="B3"/>
    <property type="match status" value="1"/>
</dbReference>
<dbReference type="PROSITE" id="PS50863">
    <property type="entry name" value="B3"/>
    <property type="match status" value="1"/>
</dbReference>